<dbReference type="AlphaFoldDB" id="A0AAE0GSJ0"/>
<dbReference type="PANTHER" id="PTHR43016:SF13">
    <property type="entry name" value="PRESEQUENCE PROTEASE, MITOCHONDRIAL"/>
    <property type="match status" value="1"/>
</dbReference>
<dbReference type="GO" id="GO:0004222">
    <property type="term" value="F:metalloendopeptidase activity"/>
    <property type="evidence" value="ECO:0007669"/>
    <property type="project" value="TreeGrafter"/>
</dbReference>
<organism evidence="1 2">
    <name type="scientific">Cymbomonas tetramitiformis</name>
    <dbReference type="NCBI Taxonomy" id="36881"/>
    <lineage>
        <taxon>Eukaryota</taxon>
        <taxon>Viridiplantae</taxon>
        <taxon>Chlorophyta</taxon>
        <taxon>Pyramimonadophyceae</taxon>
        <taxon>Pyramimonadales</taxon>
        <taxon>Pyramimonadaceae</taxon>
        <taxon>Cymbomonas</taxon>
    </lineage>
</organism>
<keyword evidence="2" id="KW-1185">Reference proteome</keyword>
<accession>A0AAE0GSJ0</accession>
<dbReference type="InterPro" id="IPR011249">
    <property type="entry name" value="Metalloenz_LuxS/M16"/>
</dbReference>
<evidence type="ECO:0008006" key="3">
    <source>
        <dbReference type="Google" id="ProtNLM"/>
    </source>
</evidence>
<reference evidence="1 2" key="1">
    <citation type="journal article" date="2015" name="Genome Biol. Evol.">
        <title>Comparative Genomics of a Bacterivorous Green Alga Reveals Evolutionary Causalities and Consequences of Phago-Mixotrophic Mode of Nutrition.</title>
        <authorList>
            <person name="Burns J.A."/>
            <person name="Paasch A."/>
            <person name="Narechania A."/>
            <person name="Kim E."/>
        </authorList>
    </citation>
    <scope>NUCLEOTIDE SEQUENCE [LARGE SCALE GENOMIC DNA]</scope>
    <source>
        <strain evidence="1 2">PLY_AMNH</strain>
    </source>
</reference>
<name>A0AAE0GSJ0_9CHLO</name>
<evidence type="ECO:0000313" key="1">
    <source>
        <dbReference type="EMBL" id="KAK3283559.1"/>
    </source>
</evidence>
<dbReference type="SUPFAM" id="SSF63411">
    <property type="entry name" value="LuxS/MPP-like metallohydrolase"/>
    <property type="match status" value="1"/>
</dbReference>
<dbReference type="Gene3D" id="3.30.830.10">
    <property type="entry name" value="Metalloenzyme, LuxS/M16 peptidase-like"/>
    <property type="match status" value="1"/>
</dbReference>
<dbReference type="GO" id="GO:0016485">
    <property type="term" value="P:protein processing"/>
    <property type="evidence" value="ECO:0007669"/>
    <property type="project" value="TreeGrafter"/>
</dbReference>
<dbReference type="GO" id="GO:0046872">
    <property type="term" value="F:metal ion binding"/>
    <property type="evidence" value="ECO:0007669"/>
    <property type="project" value="InterPro"/>
</dbReference>
<evidence type="ECO:0000313" key="2">
    <source>
        <dbReference type="Proteomes" id="UP001190700"/>
    </source>
</evidence>
<comment type="caution">
    <text evidence="1">The sequence shown here is derived from an EMBL/GenBank/DDBJ whole genome shotgun (WGS) entry which is preliminary data.</text>
</comment>
<dbReference type="PANTHER" id="PTHR43016">
    <property type="entry name" value="PRESEQUENCE PROTEASE"/>
    <property type="match status" value="1"/>
</dbReference>
<dbReference type="Proteomes" id="UP001190700">
    <property type="component" value="Unassembled WGS sequence"/>
</dbReference>
<proteinExistence type="predicted"/>
<gene>
    <name evidence="1" type="ORF">CYMTET_8749</name>
</gene>
<sequence length="131" mass="14694">MSMSSYRDPRTIETLKVFEEASRWAVTSGEINDRDIEEGLLRAFKSLDAPIGPSSRGNRFFLYGLDDSTRQVFREQLLGVGVGDIKRVAEQYLVDGMNQSSVTIVGSMDKVSVKHEEDGWEVLGADMKPFK</sequence>
<dbReference type="EMBL" id="LGRX02002717">
    <property type="protein sequence ID" value="KAK3283559.1"/>
    <property type="molecule type" value="Genomic_DNA"/>
</dbReference>
<protein>
    <recommendedName>
        <fullName evidence="3">Insulinase family protein</fullName>
    </recommendedName>
</protein>